<keyword evidence="1" id="KW-1133">Transmembrane helix</keyword>
<dbReference type="Proteomes" id="UP000195437">
    <property type="component" value="Chromosome"/>
</dbReference>
<organism evidence="2 3">
    <name type="scientific">Tumebacillus avium</name>
    <dbReference type="NCBI Taxonomy" id="1903704"/>
    <lineage>
        <taxon>Bacteria</taxon>
        <taxon>Bacillati</taxon>
        <taxon>Bacillota</taxon>
        <taxon>Bacilli</taxon>
        <taxon>Bacillales</taxon>
        <taxon>Alicyclobacillaceae</taxon>
        <taxon>Tumebacillus</taxon>
    </lineage>
</organism>
<feature type="transmembrane region" description="Helical" evidence="1">
    <location>
        <begin position="6"/>
        <end position="26"/>
    </location>
</feature>
<evidence type="ECO:0000256" key="1">
    <source>
        <dbReference type="SAM" id="Phobius"/>
    </source>
</evidence>
<feature type="transmembrane region" description="Helical" evidence="1">
    <location>
        <begin position="38"/>
        <end position="57"/>
    </location>
</feature>
<sequence length="125" mass="13921">MMALGQAPIWVLGIIVLILAGFMVSLMPQQKPEGRKAAWVIIGFSFLAGVGMLLTIFDGFEDLMFTLLLWLLAGAFVALLVTMVVKYRGFSSQKRAEFRDFLQLCGWAIGGFLVLCLLLKLLYRT</sequence>
<evidence type="ECO:0000313" key="2">
    <source>
        <dbReference type="EMBL" id="ARU63434.1"/>
    </source>
</evidence>
<protein>
    <submittedName>
        <fullName evidence="2">Uncharacterized protein</fullName>
    </submittedName>
</protein>
<dbReference type="AlphaFoldDB" id="A0A1Y0IVR6"/>
<keyword evidence="1" id="KW-0472">Membrane</keyword>
<accession>A0A1Y0IVR6</accession>
<dbReference type="KEGG" id="tum:CBW65_22380"/>
<keyword evidence="3" id="KW-1185">Reference proteome</keyword>
<dbReference type="EMBL" id="CP021434">
    <property type="protein sequence ID" value="ARU63434.1"/>
    <property type="molecule type" value="Genomic_DNA"/>
</dbReference>
<keyword evidence="1" id="KW-0812">Transmembrane</keyword>
<feature type="transmembrane region" description="Helical" evidence="1">
    <location>
        <begin position="63"/>
        <end position="84"/>
    </location>
</feature>
<name>A0A1Y0IVR6_9BACL</name>
<reference evidence="3" key="1">
    <citation type="submission" date="2017-05" db="EMBL/GenBank/DDBJ databases">
        <authorList>
            <person name="Sung H."/>
        </authorList>
    </citation>
    <scope>NUCLEOTIDE SEQUENCE [LARGE SCALE GENOMIC DNA]</scope>
    <source>
        <strain evidence="3">AR23208</strain>
    </source>
</reference>
<dbReference type="RefSeq" id="WP_087458778.1">
    <property type="nucleotide sequence ID" value="NZ_CP021434.1"/>
</dbReference>
<proteinExistence type="predicted"/>
<gene>
    <name evidence="2" type="ORF">CBW65_22380</name>
</gene>
<feature type="transmembrane region" description="Helical" evidence="1">
    <location>
        <begin position="104"/>
        <end position="123"/>
    </location>
</feature>
<evidence type="ECO:0000313" key="3">
    <source>
        <dbReference type="Proteomes" id="UP000195437"/>
    </source>
</evidence>